<evidence type="ECO:0000313" key="1">
    <source>
        <dbReference type="Proteomes" id="UP000887569"/>
    </source>
</evidence>
<name>A0A915AIE2_PARUN</name>
<protein>
    <submittedName>
        <fullName evidence="2">Prohibitin</fullName>
    </submittedName>
</protein>
<keyword evidence="1" id="KW-1185">Reference proteome</keyword>
<proteinExistence type="predicted"/>
<organism evidence="1 2">
    <name type="scientific">Parascaris univalens</name>
    <name type="common">Nematode worm</name>
    <dbReference type="NCBI Taxonomy" id="6257"/>
    <lineage>
        <taxon>Eukaryota</taxon>
        <taxon>Metazoa</taxon>
        <taxon>Ecdysozoa</taxon>
        <taxon>Nematoda</taxon>
        <taxon>Chromadorea</taxon>
        <taxon>Rhabditida</taxon>
        <taxon>Spirurina</taxon>
        <taxon>Ascaridomorpha</taxon>
        <taxon>Ascaridoidea</taxon>
        <taxon>Ascarididae</taxon>
        <taxon>Parascaris</taxon>
    </lineage>
</organism>
<evidence type="ECO:0000313" key="2">
    <source>
        <dbReference type="WBParaSite" id="PgR008_g134_t06"/>
    </source>
</evidence>
<dbReference type="AlphaFoldDB" id="A0A915AIE2"/>
<dbReference type="Proteomes" id="UP000887569">
    <property type="component" value="Unplaced"/>
</dbReference>
<reference evidence="2" key="1">
    <citation type="submission" date="2022-11" db="UniProtKB">
        <authorList>
            <consortium name="WormBaseParasite"/>
        </authorList>
    </citation>
    <scope>IDENTIFICATION</scope>
</reference>
<accession>A0A915AIE2</accession>
<sequence length="73" mass="8586">MRYHNCYHSIRTVAHVTLVHVPYFSTSYAKYFAKNRIKIRLRVLRYNLGEIMDTHNNRPAGAPYSQTTLLTKS</sequence>
<dbReference type="WBParaSite" id="PgR008_g134_t06">
    <property type="protein sequence ID" value="PgR008_g134_t06"/>
    <property type="gene ID" value="PgR008_g134"/>
</dbReference>